<evidence type="ECO:0000313" key="1">
    <source>
        <dbReference type="EMBL" id="EJD35187.1"/>
    </source>
</evidence>
<sequence length="247" mass="27438">MVVTRRNHRTLKALARDDASSHVFNAVRRLVSDQWLDTWAPDLLRRLLAGVTSIDAPLALVEILSESPIFRPSVLAVRYCRLATFVDDLPAATLASVTHLTGYFPGGNDAARALTEDRVAHMLARLPALSHVAFDVLDLNTVDSDGDDEDDGITPGLLELDALERALRATLQHARIAVVALRVGGDWMHHGPAVLDIARKLRDPRLRVWHDERPMTSWVREENYAAADAWAGRSIWTEAKQVWPPSP</sequence>
<name>J0D7V4_AURST</name>
<reference evidence="2" key="1">
    <citation type="journal article" date="2012" name="Science">
        <title>The Paleozoic origin of enzymatic lignin decomposition reconstructed from 31 fungal genomes.</title>
        <authorList>
            <person name="Floudas D."/>
            <person name="Binder M."/>
            <person name="Riley R."/>
            <person name="Barry K."/>
            <person name="Blanchette R.A."/>
            <person name="Henrissat B."/>
            <person name="Martinez A.T."/>
            <person name="Otillar R."/>
            <person name="Spatafora J.W."/>
            <person name="Yadav J.S."/>
            <person name="Aerts A."/>
            <person name="Benoit I."/>
            <person name="Boyd A."/>
            <person name="Carlson A."/>
            <person name="Copeland A."/>
            <person name="Coutinho P.M."/>
            <person name="de Vries R.P."/>
            <person name="Ferreira P."/>
            <person name="Findley K."/>
            <person name="Foster B."/>
            <person name="Gaskell J."/>
            <person name="Glotzer D."/>
            <person name="Gorecki P."/>
            <person name="Heitman J."/>
            <person name="Hesse C."/>
            <person name="Hori C."/>
            <person name="Igarashi K."/>
            <person name="Jurgens J.A."/>
            <person name="Kallen N."/>
            <person name="Kersten P."/>
            <person name="Kohler A."/>
            <person name="Kuees U."/>
            <person name="Kumar T.K.A."/>
            <person name="Kuo A."/>
            <person name="LaButti K."/>
            <person name="Larrondo L.F."/>
            <person name="Lindquist E."/>
            <person name="Ling A."/>
            <person name="Lombard V."/>
            <person name="Lucas S."/>
            <person name="Lundell T."/>
            <person name="Martin R."/>
            <person name="McLaughlin D.J."/>
            <person name="Morgenstern I."/>
            <person name="Morin E."/>
            <person name="Murat C."/>
            <person name="Nagy L.G."/>
            <person name="Nolan M."/>
            <person name="Ohm R.A."/>
            <person name="Patyshakuliyeva A."/>
            <person name="Rokas A."/>
            <person name="Ruiz-Duenas F.J."/>
            <person name="Sabat G."/>
            <person name="Salamov A."/>
            <person name="Samejima M."/>
            <person name="Schmutz J."/>
            <person name="Slot J.C."/>
            <person name="St John F."/>
            <person name="Stenlid J."/>
            <person name="Sun H."/>
            <person name="Sun S."/>
            <person name="Syed K."/>
            <person name="Tsang A."/>
            <person name="Wiebenga A."/>
            <person name="Young D."/>
            <person name="Pisabarro A."/>
            <person name="Eastwood D.C."/>
            <person name="Martin F."/>
            <person name="Cullen D."/>
            <person name="Grigoriev I.V."/>
            <person name="Hibbett D.S."/>
        </authorList>
    </citation>
    <scope>NUCLEOTIDE SEQUENCE [LARGE SCALE GENOMIC DNA]</scope>
    <source>
        <strain evidence="2">TFB10046</strain>
    </source>
</reference>
<evidence type="ECO:0000313" key="2">
    <source>
        <dbReference type="Proteomes" id="UP000006514"/>
    </source>
</evidence>
<proteinExistence type="predicted"/>
<dbReference type="Proteomes" id="UP000006514">
    <property type="component" value="Unassembled WGS sequence"/>
</dbReference>
<accession>J0D7V4</accession>
<protein>
    <submittedName>
        <fullName evidence="1">Uncharacterized protein</fullName>
    </submittedName>
</protein>
<gene>
    <name evidence="1" type="ORF">AURDEDRAFT_154928</name>
</gene>
<dbReference type="KEGG" id="adl:AURDEDRAFT_154928"/>
<keyword evidence="2" id="KW-1185">Reference proteome</keyword>
<dbReference type="InParanoid" id="J0D7V4"/>
<dbReference type="EMBL" id="JH687901">
    <property type="protein sequence ID" value="EJD35187.1"/>
    <property type="molecule type" value="Genomic_DNA"/>
</dbReference>
<dbReference type="AlphaFoldDB" id="J0D7V4"/>
<organism evidence="1 2">
    <name type="scientific">Auricularia subglabra (strain TFB-10046 / SS5)</name>
    <name type="common">White-rot fungus</name>
    <name type="synonym">Auricularia delicata (strain TFB10046)</name>
    <dbReference type="NCBI Taxonomy" id="717982"/>
    <lineage>
        <taxon>Eukaryota</taxon>
        <taxon>Fungi</taxon>
        <taxon>Dikarya</taxon>
        <taxon>Basidiomycota</taxon>
        <taxon>Agaricomycotina</taxon>
        <taxon>Agaricomycetes</taxon>
        <taxon>Auriculariales</taxon>
        <taxon>Auriculariaceae</taxon>
        <taxon>Auricularia</taxon>
    </lineage>
</organism>